<evidence type="ECO:0000313" key="1">
    <source>
        <dbReference type="EMBL" id="KAG7403573.1"/>
    </source>
</evidence>
<dbReference type="EMBL" id="JAELUQ010000014">
    <property type="protein sequence ID" value="KAG7403573.1"/>
    <property type="molecule type" value="Genomic_DNA"/>
</dbReference>
<dbReference type="AlphaFoldDB" id="A0A8J5NIF4"/>
<evidence type="ECO:0000313" key="2">
    <source>
        <dbReference type="Proteomes" id="UP000694050"/>
    </source>
</evidence>
<comment type="caution">
    <text evidence="1">The sequence shown here is derived from an EMBL/GenBank/DDBJ whole genome shotgun (WGS) entry which is preliminary data.</text>
</comment>
<gene>
    <name evidence="1" type="ORF">Forpe1208_v016256</name>
</gene>
<name>A0A8J5NIF4_FUSOX</name>
<sequence>MEDDSQPLDLTQWDYNDLDFRTPQLSGIDSRGVSLASVSPSPSGQRPRLPLLQLDDWDPDYTYDESPPTCVHYSIEWKLQLRKGRLSKLTNDTEQDRVLAPGAFWHTTLKDKRSDEFNIDWQMAEEQLCKWSPLFRAGKKLRIDISFICKEEPHGSRVVQQQGSRGSATARQLAQRDHLLETQEAAGQPRVWKDVYDLMRCNGNLCPGSYCYVDEQRKHIGLNTSILTKMVEYAEQGNELRTHRDVPPYIC</sequence>
<dbReference type="Proteomes" id="UP000694050">
    <property type="component" value="Unassembled WGS sequence"/>
</dbReference>
<reference evidence="1" key="1">
    <citation type="submission" date="2021-04" db="EMBL/GenBank/DDBJ databases">
        <title>First draft genome resource for Brassicaceae pathogens Fusarium oxysporum f. sp. raphani and Fusarium oxysporum f. sp. rapae.</title>
        <authorList>
            <person name="Asai S."/>
        </authorList>
    </citation>
    <scope>NUCLEOTIDE SEQUENCE</scope>
    <source>
        <strain evidence="1">Tf1208</strain>
    </source>
</reference>
<proteinExistence type="predicted"/>
<organism evidence="1 2">
    <name type="scientific">Fusarium oxysporum f. sp. rapae</name>
    <dbReference type="NCBI Taxonomy" id="485398"/>
    <lineage>
        <taxon>Eukaryota</taxon>
        <taxon>Fungi</taxon>
        <taxon>Dikarya</taxon>
        <taxon>Ascomycota</taxon>
        <taxon>Pezizomycotina</taxon>
        <taxon>Sordariomycetes</taxon>
        <taxon>Hypocreomycetidae</taxon>
        <taxon>Hypocreales</taxon>
        <taxon>Nectriaceae</taxon>
        <taxon>Fusarium</taxon>
        <taxon>Fusarium oxysporum species complex</taxon>
    </lineage>
</organism>
<protein>
    <submittedName>
        <fullName evidence="1">Uncharacterized protein</fullName>
    </submittedName>
</protein>
<accession>A0A8J5NIF4</accession>